<feature type="domain" description="Tyrosine specific protein phosphatases" evidence="7">
    <location>
        <begin position="551"/>
        <end position="626"/>
    </location>
</feature>
<dbReference type="CDD" id="cd00047">
    <property type="entry name" value="PTPc"/>
    <property type="match status" value="1"/>
</dbReference>
<dbReference type="PANTHER" id="PTHR19134">
    <property type="entry name" value="RECEPTOR-TYPE TYROSINE-PROTEIN PHOSPHATASE"/>
    <property type="match status" value="1"/>
</dbReference>
<dbReference type="InterPro" id="IPR000242">
    <property type="entry name" value="PTP_cat"/>
</dbReference>
<dbReference type="Gene3D" id="3.90.190.10">
    <property type="entry name" value="Protein tyrosine phosphatase superfamily"/>
    <property type="match status" value="2"/>
</dbReference>
<dbReference type="KEGG" id="cvn:111113685"/>
<sequence length="926" mass="104072">MATIPNPINITCPYHGRYVIYYNNRTHRPYPVDYSKYAYNSVCEVEVYGCPKQGRYGENCAISCPANCVYNMCHVVYGTCFGCSMGYNGAKCDIECDNHTFGGNCSLICGNCVNGERCNHVDGSCSNGCDSGSFGRLCDKECPSGLYGYDCLKNCSANCGVPRLCDRKTGSCTHACQSGWQGNRCISECDSGFFGHNCAESCGECFGKEQCHHVNGSCLKGCAYGYSGFNCTEDEGIDIQTQIIKASSNITVVLTIAATTFAIFICGIMCKRMYMLKRKANVNLASLREYEMEVTVVTNGYRGPLSFHNVHANVNGNGGLSAAIEQSEFDIQEDISDRLYHSEDSSILSTENALKDNHCHVKFTTDIQMHELHTFIGANGIGFKGEFALLPVGEYHSCYAGNWKENMSKNRYKTIFPYDHSRVVLKADINYSDYINANYIQDNDGNIGYIATQGPKNNTINDLWQMVWQENVSQIVMLTNLMEDGKIKCSQYWPESTDEEYYGDFNISKREERHFAFYVIRKFTMSNGEESRVVTQHHYTKWPDHSTPDPLSLVVFHSHVLRTRSDNHEAPTIVHCSAGIGRTGTYIAFDALCKEGKSQGTINVASYVKVMRSCRMNMVQTYEQYKTIYLALNEGFKAPVHTRSIPAFRESMKHCFREDSSDHDICQKEFKTLSDIKQAYTEGDFKDAKLNTENTKEDVLLSDKYNLYLTPTVSDGGNFINVVFVSSFCKENAFMVTTYPLQYNAVDFLRLLIDYNSDTVICMDPLAEKESSTAWLPEPSSSKMFGPFSLQQEDYSEIDVKVTSVKILDGMESTHSVKIVEPLGPLDSSSDTACLRSVISYVMHIPTEKPVTILSKDGTTLCGVFCAVFNCIQQINMDDSVDVFTTVRQLQTRRPDLCSTLEEYMLVYRSLRDYIESTSEHVYSNQ</sequence>
<dbReference type="FunFam" id="3.90.190.10:FF:000102">
    <property type="entry name" value="Receptor-type tyrosine-protein phosphatase"/>
    <property type="match status" value="1"/>
</dbReference>
<dbReference type="PRINTS" id="PR00700">
    <property type="entry name" value="PRTYPHPHTASE"/>
</dbReference>
<evidence type="ECO:0000256" key="5">
    <source>
        <dbReference type="SAM" id="Phobius"/>
    </source>
</evidence>
<evidence type="ECO:0000256" key="4">
    <source>
        <dbReference type="ARBA" id="ARBA00051722"/>
    </source>
</evidence>
<keyword evidence="5" id="KW-0472">Membrane</keyword>
<keyword evidence="5" id="KW-1133">Transmembrane helix</keyword>
<dbReference type="InterPro" id="IPR016130">
    <property type="entry name" value="Tyr_Pase_AS"/>
</dbReference>
<gene>
    <name evidence="9" type="primary">LOC111113685</name>
</gene>
<dbReference type="Gene3D" id="2.60.120.260">
    <property type="entry name" value="Galactose-binding domain-like"/>
    <property type="match status" value="1"/>
</dbReference>
<evidence type="ECO:0000256" key="1">
    <source>
        <dbReference type="ARBA" id="ARBA00013064"/>
    </source>
</evidence>
<proteinExistence type="predicted"/>
<dbReference type="SMART" id="SM00404">
    <property type="entry name" value="PTPc_motif"/>
    <property type="match status" value="2"/>
</dbReference>
<dbReference type="GO" id="GO:0004725">
    <property type="term" value="F:protein tyrosine phosphatase activity"/>
    <property type="evidence" value="ECO:0007669"/>
    <property type="project" value="UniProtKB-EC"/>
</dbReference>
<dbReference type="PROSITE" id="PS50056">
    <property type="entry name" value="TYR_PHOSPHATASE_2"/>
    <property type="match status" value="1"/>
</dbReference>
<evidence type="ECO:0000256" key="2">
    <source>
        <dbReference type="ARBA" id="ARBA00022801"/>
    </source>
</evidence>
<dbReference type="GeneID" id="111113685"/>
<organism evidence="8 9">
    <name type="scientific">Crassostrea virginica</name>
    <name type="common">Eastern oyster</name>
    <dbReference type="NCBI Taxonomy" id="6565"/>
    <lineage>
        <taxon>Eukaryota</taxon>
        <taxon>Metazoa</taxon>
        <taxon>Spiralia</taxon>
        <taxon>Lophotrochozoa</taxon>
        <taxon>Mollusca</taxon>
        <taxon>Bivalvia</taxon>
        <taxon>Autobranchia</taxon>
        <taxon>Pteriomorphia</taxon>
        <taxon>Ostreida</taxon>
        <taxon>Ostreoidea</taxon>
        <taxon>Ostreidae</taxon>
        <taxon>Crassostrea</taxon>
    </lineage>
</organism>
<dbReference type="OrthoDB" id="6108687at2759"/>
<feature type="transmembrane region" description="Helical" evidence="5">
    <location>
        <begin position="250"/>
        <end position="270"/>
    </location>
</feature>
<accession>A0A8B8BWD5</accession>
<keyword evidence="2" id="KW-0378">Hydrolase</keyword>
<reference evidence="9" key="1">
    <citation type="submission" date="2025-08" db="UniProtKB">
        <authorList>
            <consortium name="RefSeq"/>
        </authorList>
    </citation>
    <scope>IDENTIFICATION</scope>
    <source>
        <tissue evidence="9">Whole sample</tissue>
    </source>
</reference>
<feature type="domain" description="Tyrosine-protein phosphatase" evidence="6">
    <location>
        <begin position="666"/>
        <end position="914"/>
    </location>
</feature>
<keyword evidence="8" id="KW-1185">Reference proteome</keyword>
<protein>
    <recommendedName>
        <fullName evidence="1">protein-tyrosine-phosphatase</fullName>
        <ecNumber evidence="1">3.1.3.48</ecNumber>
    </recommendedName>
</protein>
<dbReference type="Proteomes" id="UP000694844">
    <property type="component" value="Chromosome 9"/>
</dbReference>
<comment type="catalytic activity">
    <reaction evidence="4">
        <text>O-phospho-L-tyrosyl-[protein] + H2O = L-tyrosyl-[protein] + phosphate</text>
        <dbReference type="Rhea" id="RHEA:10684"/>
        <dbReference type="Rhea" id="RHEA-COMP:10136"/>
        <dbReference type="Rhea" id="RHEA-COMP:20101"/>
        <dbReference type="ChEBI" id="CHEBI:15377"/>
        <dbReference type="ChEBI" id="CHEBI:43474"/>
        <dbReference type="ChEBI" id="CHEBI:46858"/>
        <dbReference type="ChEBI" id="CHEBI:61978"/>
        <dbReference type="EC" id="3.1.3.48"/>
    </reaction>
</comment>
<dbReference type="PROSITE" id="PS00383">
    <property type="entry name" value="TYR_PHOSPHATASE_1"/>
    <property type="match status" value="1"/>
</dbReference>
<evidence type="ECO:0000259" key="6">
    <source>
        <dbReference type="PROSITE" id="PS50055"/>
    </source>
</evidence>
<dbReference type="PANTHER" id="PTHR19134:SF561">
    <property type="entry name" value="PROTEIN TYROSINE PHOSPHATASE 36E, ISOFORM A"/>
    <property type="match status" value="1"/>
</dbReference>
<evidence type="ECO:0000313" key="9">
    <source>
        <dbReference type="RefSeq" id="XP_022307683.1"/>
    </source>
</evidence>
<name>A0A8B8BWD5_CRAVI</name>
<dbReference type="AlphaFoldDB" id="A0A8B8BWD5"/>
<dbReference type="InterPro" id="IPR050348">
    <property type="entry name" value="Protein-Tyr_Phosphatase"/>
</dbReference>
<keyword evidence="3" id="KW-0904">Protein phosphatase</keyword>
<evidence type="ECO:0000256" key="3">
    <source>
        <dbReference type="ARBA" id="ARBA00022912"/>
    </source>
</evidence>
<dbReference type="InterPro" id="IPR029021">
    <property type="entry name" value="Prot-tyrosine_phosphatase-like"/>
</dbReference>
<feature type="domain" description="Tyrosine-protein phosphatase" evidence="6">
    <location>
        <begin position="383"/>
        <end position="635"/>
    </location>
</feature>
<dbReference type="SMART" id="SM00194">
    <property type="entry name" value="PTPc"/>
    <property type="match status" value="2"/>
</dbReference>
<evidence type="ECO:0000313" key="8">
    <source>
        <dbReference type="Proteomes" id="UP000694844"/>
    </source>
</evidence>
<dbReference type="EC" id="3.1.3.48" evidence="1"/>
<dbReference type="SUPFAM" id="SSF52799">
    <property type="entry name" value="(Phosphotyrosine protein) phosphatases II"/>
    <property type="match status" value="2"/>
</dbReference>
<dbReference type="Pfam" id="PF00102">
    <property type="entry name" value="Y_phosphatase"/>
    <property type="match status" value="2"/>
</dbReference>
<dbReference type="Gene3D" id="2.170.300.10">
    <property type="entry name" value="Tie2 ligand-binding domain superfamily"/>
    <property type="match status" value="1"/>
</dbReference>
<dbReference type="RefSeq" id="XP_022307683.1">
    <property type="nucleotide sequence ID" value="XM_022451975.1"/>
</dbReference>
<keyword evidence="5" id="KW-0812">Transmembrane</keyword>
<dbReference type="InterPro" id="IPR003595">
    <property type="entry name" value="Tyr_Pase_cat"/>
</dbReference>
<dbReference type="InterPro" id="IPR000387">
    <property type="entry name" value="Tyr_Pase_dom"/>
</dbReference>
<evidence type="ECO:0000259" key="7">
    <source>
        <dbReference type="PROSITE" id="PS50056"/>
    </source>
</evidence>
<dbReference type="PROSITE" id="PS50055">
    <property type="entry name" value="TYR_PHOSPHATASE_PTP"/>
    <property type="match status" value="2"/>
</dbReference>